<evidence type="ECO:0000256" key="5">
    <source>
        <dbReference type="SAM" id="Phobius"/>
    </source>
</evidence>
<feature type="transmembrane region" description="Helical" evidence="5">
    <location>
        <begin position="20"/>
        <end position="43"/>
    </location>
</feature>
<dbReference type="InterPro" id="IPR017452">
    <property type="entry name" value="GPCR_Rhodpsn_7TM"/>
</dbReference>
<name>A0A813WBX5_9BILA</name>
<keyword evidence="2 5" id="KW-0812">Transmembrane</keyword>
<evidence type="ECO:0000259" key="6">
    <source>
        <dbReference type="PROSITE" id="PS50262"/>
    </source>
</evidence>
<dbReference type="PROSITE" id="PS50262">
    <property type="entry name" value="G_PROTEIN_RECEP_F1_2"/>
    <property type="match status" value="1"/>
</dbReference>
<reference evidence="7" key="1">
    <citation type="submission" date="2021-02" db="EMBL/GenBank/DDBJ databases">
        <authorList>
            <person name="Nowell W R."/>
        </authorList>
    </citation>
    <scope>NUCLEOTIDE SEQUENCE</scope>
</reference>
<feature type="transmembrane region" description="Helical" evidence="5">
    <location>
        <begin position="93"/>
        <end position="114"/>
    </location>
</feature>
<comment type="subcellular location">
    <subcellularLocation>
        <location evidence="1">Membrane</location>
    </subcellularLocation>
</comment>
<dbReference type="Proteomes" id="UP000663845">
    <property type="component" value="Unassembled WGS sequence"/>
</dbReference>
<evidence type="ECO:0000256" key="4">
    <source>
        <dbReference type="ARBA" id="ARBA00023136"/>
    </source>
</evidence>
<proteinExistence type="predicted"/>
<organism evidence="7 8">
    <name type="scientific">Adineta steineri</name>
    <dbReference type="NCBI Taxonomy" id="433720"/>
    <lineage>
        <taxon>Eukaryota</taxon>
        <taxon>Metazoa</taxon>
        <taxon>Spiralia</taxon>
        <taxon>Gnathifera</taxon>
        <taxon>Rotifera</taxon>
        <taxon>Eurotatoria</taxon>
        <taxon>Bdelloidea</taxon>
        <taxon>Adinetida</taxon>
        <taxon>Adinetidae</taxon>
        <taxon>Adineta</taxon>
    </lineage>
</organism>
<feature type="transmembrane region" description="Helical" evidence="5">
    <location>
        <begin position="231"/>
        <end position="254"/>
    </location>
</feature>
<keyword evidence="4 5" id="KW-0472">Membrane</keyword>
<feature type="transmembrane region" description="Helical" evidence="5">
    <location>
        <begin position="193"/>
        <end position="211"/>
    </location>
</feature>
<feature type="transmembrane region" description="Helical" evidence="5">
    <location>
        <begin position="134"/>
        <end position="159"/>
    </location>
</feature>
<dbReference type="SUPFAM" id="SSF81321">
    <property type="entry name" value="Family A G protein-coupled receptor-like"/>
    <property type="match status" value="1"/>
</dbReference>
<evidence type="ECO:0000256" key="1">
    <source>
        <dbReference type="ARBA" id="ARBA00004370"/>
    </source>
</evidence>
<accession>A0A813WBX5</accession>
<evidence type="ECO:0000313" key="8">
    <source>
        <dbReference type="Proteomes" id="UP000663845"/>
    </source>
</evidence>
<dbReference type="Gene3D" id="1.20.1070.10">
    <property type="entry name" value="Rhodopsin 7-helix transmembrane proteins"/>
    <property type="match status" value="1"/>
</dbReference>
<feature type="domain" description="G-protein coupled receptors family 1 profile" evidence="6">
    <location>
        <begin position="33"/>
        <end position="286"/>
    </location>
</feature>
<evidence type="ECO:0000256" key="3">
    <source>
        <dbReference type="ARBA" id="ARBA00022989"/>
    </source>
</evidence>
<sequence length="308" mass="36273">MSNITLIQNYTTDQSNYVKYIIMQTCYIPSIICSIFTLTNLLLNRNLRLALHNHTSIILLFISIFDSFFNHPLTLNYLRLSHVVPSTDGLCLFWNFTNSIFVVSTYWTVAWGSIEKHLFIFYSTIFATQRRRILFHYIPLLITTFIYPVVSNIIIILFYPCENHFNMMSLYCAFPCALYIQSVALYTRFAHNFIPTFTVVGFTLALLVRVIKQKQQMQNNQFNWRKFRRMISQLLLLVGLFLSVTLPATIVSIIQNCCLPTFAATLQTSYFNFLIRFLTMFMPFICLISFPEIWSKLLWWNNIQIHRA</sequence>
<dbReference type="GO" id="GO:0016020">
    <property type="term" value="C:membrane"/>
    <property type="evidence" value="ECO:0007669"/>
    <property type="project" value="UniProtKB-SubCell"/>
</dbReference>
<comment type="caution">
    <text evidence="7">The sequence shown here is derived from an EMBL/GenBank/DDBJ whole genome shotgun (WGS) entry which is preliminary data.</text>
</comment>
<protein>
    <recommendedName>
        <fullName evidence="6">G-protein coupled receptors family 1 profile domain-containing protein</fullName>
    </recommendedName>
</protein>
<gene>
    <name evidence="7" type="ORF">JYZ213_LOCUS8146</name>
</gene>
<feature type="transmembrane region" description="Helical" evidence="5">
    <location>
        <begin position="274"/>
        <end position="294"/>
    </location>
</feature>
<dbReference type="AlphaFoldDB" id="A0A813WBX5"/>
<keyword evidence="3 5" id="KW-1133">Transmembrane helix</keyword>
<evidence type="ECO:0000313" key="7">
    <source>
        <dbReference type="EMBL" id="CAF0855669.1"/>
    </source>
</evidence>
<feature type="transmembrane region" description="Helical" evidence="5">
    <location>
        <begin position="55"/>
        <end position="73"/>
    </location>
</feature>
<dbReference type="EMBL" id="CAJNOG010000055">
    <property type="protein sequence ID" value="CAF0855669.1"/>
    <property type="molecule type" value="Genomic_DNA"/>
</dbReference>
<evidence type="ECO:0000256" key="2">
    <source>
        <dbReference type="ARBA" id="ARBA00022692"/>
    </source>
</evidence>